<reference evidence="2 3" key="1">
    <citation type="journal article" date="2020" name="Antonie Van Leeuwenhoek">
        <title>Rhodopirellula heiligendammensis sp. nov., Rhodopirellula pilleata sp. nov., and Rhodopirellula solitaria sp. nov. isolated from natural or artificial marine surfaces in Northern Germany and California, USA, and emended description of the genus Rhodopirellula.</title>
        <authorList>
            <person name="Kallscheuer N."/>
            <person name="Wiegand S."/>
            <person name="Jogler M."/>
            <person name="Boedeker C."/>
            <person name="Peeters S.H."/>
            <person name="Rast P."/>
            <person name="Heuer A."/>
            <person name="Jetten M.S.M."/>
            <person name="Rohde M."/>
            <person name="Jogler C."/>
        </authorList>
    </citation>
    <scope>NUCLEOTIDE SEQUENCE [LARGE SCALE GENOMIC DNA]</scope>
    <source>
        <strain evidence="2 3">Poly21</strain>
    </source>
</reference>
<dbReference type="GO" id="GO:0016829">
    <property type="term" value="F:lyase activity"/>
    <property type="evidence" value="ECO:0007669"/>
    <property type="project" value="UniProtKB-KW"/>
</dbReference>
<dbReference type="Proteomes" id="UP000319908">
    <property type="component" value="Unassembled WGS sequence"/>
</dbReference>
<feature type="region of interest" description="Disordered" evidence="1">
    <location>
        <begin position="75"/>
        <end position="99"/>
    </location>
</feature>
<keyword evidence="2" id="KW-0456">Lyase</keyword>
<gene>
    <name evidence="2" type="primary">vgb_2</name>
    <name evidence="2" type="ORF">Poly21_54790</name>
</gene>
<evidence type="ECO:0000313" key="3">
    <source>
        <dbReference type="Proteomes" id="UP000319908"/>
    </source>
</evidence>
<dbReference type="Gene3D" id="2.120.10.30">
    <property type="entry name" value="TolB, C-terminal domain"/>
    <property type="match status" value="2"/>
</dbReference>
<dbReference type="AlphaFoldDB" id="A0A5C6BCJ1"/>
<proteinExistence type="predicted"/>
<dbReference type="EMBL" id="SJPU01000007">
    <property type="protein sequence ID" value="TWU09813.1"/>
    <property type="molecule type" value="Genomic_DNA"/>
</dbReference>
<dbReference type="PANTHER" id="PTHR46388:SF2">
    <property type="entry name" value="NHL REPEAT-CONTAINING PROTEIN 2"/>
    <property type="match status" value="1"/>
</dbReference>
<accession>A0A5C6BCJ1</accession>
<dbReference type="PANTHER" id="PTHR46388">
    <property type="entry name" value="NHL REPEAT-CONTAINING PROTEIN 2"/>
    <property type="match status" value="1"/>
</dbReference>
<protein>
    <submittedName>
        <fullName evidence="2">Virginiamycin B lyase</fullName>
    </submittedName>
</protein>
<evidence type="ECO:0000256" key="1">
    <source>
        <dbReference type="SAM" id="MobiDB-lite"/>
    </source>
</evidence>
<sequence>MINSLSVPLALLVSAIPTPKLCTQASVTPVIRTLDTSDLVRGLPANPHLFRPRAATASHPQGHVLVVQNRVPVDVDSAESSQSPEAIGGSRDPVPSPNIPGQLHCPFGVQFDSDGVMWVVEYDGGRVLKRNVDGSFTTVAGQSQAGYVDGVGSDAKFNQLHNLVIAPDGMIYLSEHMNHVIRSLDPKTGRVETLAGSGAPGFSGDGDNIRQPGATPVRFNQPISIALSPDGQSLLIADIGNRRIRELSLKTNSLRTVAGNGKQGVPIDGELATDSPLVDPRAVAFDADGNFYIAERNGNALRVVRDGRIYTLAGTGRKGKQDGPALQATFNGPKHIETGPDGRVYLADDNNHLIRIYDPQTRTVSTLNTTPFELKRPHGVTWYRDSLYLSDSFHHRLIKIPAPMKN</sequence>
<dbReference type="SUPFAM" id="SSF101898">
    <property type="entry name" value="NHL repeat"/>
    <property type="match status" value="1"/>
</dbReference>
<name>A0A5C6BCJ1_9BACT</name>
<keyword evidence="3" id="KW-1185">Reference proteome</keyword>
<comment type="caution">
    <text evidence="2">The sequence shown here is derived from an EMBL/GenBank/DDBJ whole genome shotgun (WGS) entry which is preliminary data.</text>
</comment>
<dbReference type="OrthoDB" id="9799230at2"/>
<dbReference type="InterPro" id="IPR011042">
    <property type="entry name" value="6-blade_b-propeller_TolB-like"/>
</dbReference>
<organism evidence="2 3">
    <name type="scientific">Allorhodopirellula heiligendammensis</name>
    <dbReference type="NCBI Taxonomy" id="2714739"/>
    <lineage>
        <taxon>Bacteria</taxon>
        <taxon>Pseudomonadati</taxon>
        <taxon>Planctomycetota</taxon>
        <taxon>Planctomycetia</taxon>
        <taxon>Pirellulales</taxon>
        <taxon>Pirellulaceae</taxon>
        <taxon>Allorhodopirellula</taxon>
    </lineage>
</organism>
<evidence type="ECO:0000313" key="2">
    <source>
        <dbReference type="EMBL" id="TWU09813.1"/>
    </source>
</evidence>
<dbReference type="RefSeq" id="WP_146409906.1">
    <property type="nucleotide sequence ID" value="NZ_SJPU01000007.1"/>
</dbReference>